<evidence type="ECO:0000256" key="4">
    <source>
        <dbReference type="ARBA" id="ARBA00022643"/>
    </source>
</evidence>
<accession>A0ABW5D2R0</accession>
<evidence type="ECO:0000313" key="8">
    <source>
        <dbReference type="EMBL" id="MFD2255332.1"/>
    </source>
</evidence>
<evidence type="ECO:0000256" key="5">
    <source>
        <dbReference type="ARBA" id="ARBA00022857"/>
    </source>
</evidence>
<dbReference type="Gene3D" id="3.40.109.10">
    <property type="entry name" value="NADH Oxidase"/>
    <property type="match status" value="1"/>
</dbReference>
<sequence>MSISPSELLSALNFRYATKVFDSSQKILPEVWSAIETSLTLTPSSFGLQPWKFLVIDSPDIREKLKAESWGQSQVTDASHLVVLTARTDLSRQDIDSWIARLSEVQGTPLDALAGLSGVISSFSSGKTPAEQQAWNARQVYIALGQLMSSAALMGIDSCPLEGISADGYDEVLGLKDSGYATAVACALGYRSADDKYAVAPKARYPHERVIVHI</sequence>
<name>A0ABW5D2R0_9BACT</name>
<proteinExistence type="inferred from homology"/>
<dbReference type="Proteomes" id="UP001597375">
    <property type="component" value="Unassembled WGS sequence"/>
</dbReference>
<dbReference type="RefSeq" id="WP_386817992.1">
    <property type="nucleotide sequence ID" value="NZ_JBHUIT010000002.1"/>
</dbReference>
<reference evidence="9" key="1">
    <citation type="journal article" date="2019" name="Int. J. Syst. Evol. Microbiol.">
        <title>The Global Catalogue of Microorganisms (GCM) 10K type strain sequencing project: providing services to taxonomists for standard genome sequencing and annotation.</title>
        <authorList>
            <consortium name="The Broad Institute Genomics Platform"/>
            <consortium name="The Broad Institute Genome Sequencing Center for Infectious Disease"/>
            <person name="Wu L."/>
            <person name="Ma J."/>
        </authorList>
    </citation>
    <scope>NUCLEOTIDE SEQUENCE [LARGE SCALE GENOMIC DNA]</scope>
    <source>
        <strain evidence="9">CGMCC 4.7106</strain>
    </source>
</reference>
<dbReference type="PANTHER" id="PTHR43673">
    <property type="entry name" value="NAD(P)H NITROREDUCTASE YDGI-RELATED"/>
    <property type="match status" value="1"/>
</dbReference>
<gene>
    <name evidence="8" type="ORF">ACFSSA_01470</name>
</gene>
<evidence type="ECO:0000256" key="3">
    <source>
        <dbReference type="ARBA" id="ARBA00022630"/>
    </source>
</evidence>
<keyword evidence="6" id="KW-0560">Oxidoreductase</keyword>
<evidence type="ECO:0000313" key="9">
    <source>
        <dbReference type="Proteomes" id="UP001597375"/>
    </source>
</evidence>
<keyword evidence="5" id="KW-0521">NADP</keyword>
<dbReference type="InterPro" id="IPR029479">
    <property type="entry name" value="Nitroreductase"/>
</dbReference>
<keyword evidence="9" id="KW-1185">Reference proteome</keyword>
<evidence type="ECO:0000256" key="2">
    <source>
        <dbReference type="ARBA" id="ARBA00007118"/>
    </source>
</evidence>
<dbReference type="SUPFAM" id="SSF55469">
    <property type="entry name" value="FMN-dependent nitroreductase-like"/>
    <property type="match status" value="1"/>
</dbReference>
<comment type="cofactor">
    <cofactor evidence="1">
        <name>FMN</name>
        <dbReference type="ChEBI" id="CHEBI:58210"/>
    </cofactor>
</comment>
<dbReference type="CDD" id="cd02149">
    <property type="entry name" value="NfsB-like"/>
    <property type="match status" value="1"/>
</dbReference>
<dbReference type="InterPro" id="IPR033878">
    <property type="entry name" value="NfsB-like"/>
</dbReference>
<keyword evidence="4" id="KW-0288">FMN</keyword>
<evidence type="ECO:0000259" key="7">
    <source>
        <dbReference type="Pfam" id="PF00881"/>
    </source>
</evidence>
<keyword evidence="3" id="KW-0285">Flavoprotein</keyword>
<dbReference type="InterPro" id="IPR000415">
    <property type="entry name" value="Nitroreductase-like"/>
</dbReference>
<dbReference type="PANTHER" id="PTHR43673:SF2">
    <property type="entry name" value="NITROREDUCTASE"/>
    <property type="match status" value="1"/>
</dbReference>
<feature type="domain" description="Nitroreductase" evidence="7">
    <location>
        <begin position="14"/>
        <end position="190"/>
    </location>
</feature>
<protein>
    <submittedName>
        <fullName evidence="8">NAD(P)H-dependent oxidoreductase</fullName>
    </submittedName>
</protein>
<comment type="caution">
    <text evidence="8">The sequence shown here is derived from an EMBL/GenBank/DDBJ whole genome shotgun (WGS) entry which is preliminary data.</text>
</comment>
<organism evidence="8 9">
    <name type="scientific">Luteolibacter algae</name>
    <dbReference type="NCBI Taxonomy" id="454151"/>
    <lineage>
        <taxon>Bacteria</taxon>
        <taxon>Pseudomonadati</taxon>
        <taxon>Verrucomicrobiota</taxon>
        <taxon>Verrucomicrobiia</taxon>
        <taxon>Verrucomicrobiales</taxon>
        <taxon>Verrucomicrobiaceae</taxon>
        <taxon>Luteolibacter</taxon>
    </lineage>
</organism>
<comment type="similarity">
    <text evidence="2">Belongs to the nitroreductase family.</text>
</comment>
<dbReference type="EMBL" id="JBHUIT010000002">
    <property type="protein sequence ID" value="MFD2255332.1"/>
    <property type="molecule type" value="Genomic_DNA"/>
</dbReference>
<evidence type="ECO:0000256" key="6">
    <source>
        <dbReference type="ARBA" id="ARBA00023002"/>
    </source>
</evidence>
<dbReference type="Pfam" id="PF00881">
    <property type="entry name" value="Nitroreductase"/>
    <property type="match status" value="1"/>
</dbReference>
<evidence type="ECO:0000256" key="1">
    <source>
        <dbReference type="ARBA" id="ARBA00001917"/>
    </source>
</evidence>